<evidence type="ECO:0000313" key="1">
    <source>
        <dbReference type="EMBL" id="PJE74472.1"/>
    </source>
</evidence>
<sequence length="190" mass="22268">MLDVGQANEIKLALRREGDWTNEEVKMLCERQGFLRQVREALLGRAEIKAVKYMVDLDSVPYVPDGWSVEEHQKGGVIEWDVAKVMLHLDEGQKDGKVIEGHKLRKKLAKLSPYNANMLDFLLKEENQHLIPEEWKGKVVFFWGTIYRHSDGSLYVRYLYWHGDRWDWSYSWLGNDWDSDYPALVPASQN</sequence>
<reference evidence="2" key="1">
    <citation type="submission" date="2017-09" db="EMBL/GenBank/DDBJ databases">
        <title>Depth-based differentiation of microbial function through sediment-hosted aquifers and enrichment of novel symbionts in the deep terrestrial subsurface.</title>
        <authorList>
            <person name="Probst A.J."/>
            <person name="Ladd B."/>
            <person name="Jarett J.K."/>
            <person name="Geller-Mcgrath D.E."/>
            <person name="Sieber C.M.K."/>
            <person name="Emerson J.B."/>
            <person name="Anantharaman K."/>
            <person name="Thomas B.C."/>
            <person name="Malmstrom R."/>
            <person name="Stieglmeier M."/>
            <person name="Klingl A."/>
            <person name="Woyke T."/>
            <person name="Ryan C.M."/>
            <person name="Banfield J.F."/>
        </authorList>
    </citation>
    <scope>NUCLEOTIDE SEQUENCE [LARGE SCALE GENOMIC DNA]</scope>
</reference>
<gene>
    <name evidence="1" type="ORF">COV01_00330</name>
</gene>
<dbReference type="AlphaFoldDB" id="A0A2M8LCV0"/>
<dbReference type="Proteomes" id="UP000228700">
    <property type="component" value="Unassembled WGS sequence"/>
</dbReference>
<protein>
    <submittedName>
        <fullName evidence="1">Uncharacterized protein</fullName>
    </submittedName>
</protein>
<evidence type="ECO:0000313" key="2">
    <source>
        <dbReference type="Proteomes" id="UP000228700"/>
    </source>
</evidence>
<organism evidence="1 2">
    <name type="scientific">Candidatus Taylorbacteria bacterium CG10_big_fil_rev_8_21_14_0_10_41_48</name>
    <dbReference type="NCBI Taxonomy" id="1975024"/>
    <lineage>
        <taxon>Bacteria</taxon>
        <taxon>Candidatus Tayloriibacteriota</taxon>
    </lineage>
</organism>
<comment type="caution">
    <text evidence="1">The sequence shown here is derived from an EMBL/GenBank/DDBJ whole genome shotgun (WGS) entry which is preliminary data.</text>
</comment>
<proteinExistence type="predicted"/>
<accession>A0A2M8LCV0</accession>
<dbReference type="EMBL" id="PFEQ01000001">
    <property type="protein sequence ID" value="PJE74472.1"/>
    <property type="molecule type" value="Genomic_DNA"/>
</dbReference>
<name>A0A2M8LCV0_9BACT</name>